<feature type="region of interest" description="Disordered" evidence="1">
    <location>
        <begin position="407"/>
        <end position="439"/>
    </location>
</feature>
<dbReference type="InterPro" id="IPR001296">
    <property type="entry name" value="Glyco_trans_1"/>
</dbReference>
<name>A0ABW2YHI0_9GAMM</name>
<reference evidence="4" key="1">
    <citation type="journal article" date="2019" name="Int. J. Syst. Evol. Microbiol.">
        <title>The Global Catalogue of Microorganisms (GCM) 10K type strain sequencing project: providing services to taxonomists for standard genome sequencing and annotation.</title>
        <authorList>
            <consortium name="The Broad Institute Genomics Platform"/>
            <consortium name="The Broad Institute Genome Sequencing Center for Infectious Disease"/>
            <person name="Wu L."/>
            <person name="Ma J."/>
        </authorList>
    </citation>
    <scope>NUCLEOTIDE SEQUENCE [LARGE SCALE GENOMIC DNA]</scope>
    <source>
        <strain evidence="4">CCUG 55491</strain>
    </source>
</reference>
<feature type="domain" description="Glycosyl transferase family 1" evidence="2">
    <location>
        <begin position="227"/>
        <end position="385"/>
    </location>
</feature>
<dbReference type="GO" id="GO:0016757">
    <property type="term" value="F:glycosyltransferase activity"/>
    <property type="evidence" value="ECO:0007669"/>
    <property type="project" value="UniProtKB-KW"/>
</dbReference>
<dbReference type="PANTHER" id="PTHR12526">
    <property type="entry name" value="GLYCOSYLTRANSFERASE"/>
    <property type="match status" value="1"/>
</dbReference>
<organism evidence="3 4">
    <name type="scientific">Lysobacter koreensis</name>
    <dbReference type="NCBI Taxonomy" id="266122"/>
    <lineage>
        <taxon>Bacteria</taxon>
        <taxon>Pseudomonadati</taxon>
        <taxon>Pseudomonadota</taxon>
        <taxon>Gammaproteobacteria</taxon>
        <taxon>Lysobacterales</taxon>
        <taxon>Lysobacteraceae</taxon>
        <taxon>Lysobacter</taxon>
    </lineage>
</organism>
<accession>A0ABW2YHI0</accession>
<gene>
    <name evidence="3" type="ORF">ACFQZQ_01200</name>
</gene>
<dbReference type="EMBL" id="JBHTIH010000002">
    <property type="protein sequence ID" value="MFD0737907.1"/>
    <property type="molecule type" value="Genomic_DNA"/>
</dbReference>
<dbReference type="Pfam" id="PF00534">
    <property type="entry name" value="Glycos_transf_1"/>
    <property type="match status" value="1"/>
</dbReference>
<keyword evidence="4" id="KW-1185">Reference proteome</keyword>
<evidence type="ECO:0000256" key="1">
    <source>
        <dbReference type="SAM" id="MobiDB-lite"/>
    </source>
</evidence>
<dbReference type="EC" id="2.4.-.-" evidence="3"/>
<evidence type="ECO:0000259" key="2">
    <source>
        <dbReference type="Pfam" id="PF00534"/>
    </source>
</evidence>
<dbReference type="Proteomes" id="UP001597090">
    <property type="component" value="Unassembled WGS sequence"/>
</dbReference>
<comment type="caution">
    <text evidence="3">The sequence shown here is derived from an EMBL/GenBank/DDBJ whole genome shotgun (WGS) entry which is preliminary data.</text>
</comment>
<evidence type="ECO:0000313" key="3">
    <source>
        <dbReference type="EMBL" id="MFD0737907.1"/>
    </source>
</evidence>
<dbReference type="RefSeq" id="WP_386810864.1">
    <property type="nucleotide sequence ID" value="NZ_JBHTIH010000002.1"/>
</dbReference>
<keyword evidence="3" id="KW-0328">Glycosyltransferase</keyword>
<evidence type="ECO:0000313" key="4">
    <source>
        <dbReference type="Proteomes" id="UP001597090"/>
    </source>
</evidence>
<dbReference type="SUPFAM" id="SSF53756">
    <property type="entry name" value="UDP-Glycosyltransferase/glycogen phosphorylase"/>
    <property type="match status" value="1"/>
</dbReference>
<protein>
    <submittedName>
        <fullName evidence="3">Glycosyltransferase</fullName>
        <ecNumber evidence="3">2.4.-.-</ecNumber>
    </submittedName>
</protein>
<sequence length="439" mass="47973">MSDPPASEPLRVLYVVSLFPSLSETFIVREMHALIGHRADLAILSLKPASEKIEQERTVELLGRARHPLGALRSMLALLTLALHHPLKVGGFLGLMCARMWRQPLNLLRSIGALCHAAGQWRWIRRFDPQIIHAAWATYPATVAWFLSRLLDVPYSFTSRAHDIFVEDHMMADKLASTALPVTITRNNVRHLAQWMPTPGPRLVQVVHSALDLPNNPFSHAPRLPHRLLSVGRLDPIKGYDVLLPALAELQRRGVPFDSVVIGEGKLRRQLEAQRDALGLGDRVSFVGAKPSGFVRQAMADATVMVMPCVVTPEGNADGIPNVLTEAMAAGLPVVSTHVSGIPELVDDGICGRLVMPNDPQALAHAVAELLADPALREGFAVEGRRKVEREFDVVKEAGRLAAHMRDAVREHGRRQPAGDALATHPPARSGVLDGSANQ</sequence>
<dbReference type="Gene3D" id="3.40.50.2000">
    <property type="entry name" value="Glycogen Phosphorylase B"/>
    <property type="match status" value="2"/>
</dbReference>
<proteinExistence type="predicted"/>
<keyword evidence="3" id="KW-0808">Transferase</keyword>